<dbReference type="SUPFAM" id="SSF53448">
    <property type="entry name" value="Nucleotide-diphospho-sugar transferases"/>
    <property type="match status" value="1"/>
</dbReference>
<keyword evidence="3" id="KW-1185">Reference proteome</keyword>
<name>A0ABW4Z074_9HYPH</name>
<evidence type="ECO:0000259" key="1">
    <source>
        <dbReference type="Pfam" id="PF00535"/>
    </source>
</evidence>
<sequence>MKLAVVIPTLGRKAVAHRLLAHLEEQSRLPDHVFVTAPDASHVEEEEAPRRYPVSMVFGGRGLCAQRNRALAQALGRFDVITFFDDDFLPAGDYLEQVVHAFTHHADFAVLMGDVLRDGAHDTGCSLEEGLAILRQAARTPPPHHPPVDHPGAYGCNMSIRAGVIGPVRFDEKLALYGWQEDIDFTAQMRRHGRVVRLASLLGVHLGIKSGRVNGVRLGYSQVVNPVYLVRKGTMPVGFAADLIFRNLAANLAKSLFPEPHVDRRGRLKGNLIGARHLIAGRVEPEYVLELK</sequence>
<dbReference type="Proteomes" id="UP001597299">
    <property type="component" value="Unassembled WGS sequence"/>
</dbReference>
<keyword evidence="2" id="KW-0808">Transferase</keyword>
<dbReference type="Gene3D" id="3.90.550.10">
    <property type="entry name" value="Spore Coat Polysaccharide Biosynthesis Protein SpsA, Chain A"/>
    <property type="match status" value="1"/>
</dbReference>
<protein>
    <submittedName>
        <fullName evidence="2">Glycosyltransferase family 2 protein</fullName>
        <ecNumber evidence="2">2.4.-.-</ecNumber>
    </submittedName>
</protein>
<dbReference type="InterPro" id="IPR029044">
    <property type="entry name" value="Nucleotide-diphossugar_trans"/>
</dbReference>
<gene>
    <name evidence="2" type="ORF">ACFSNC_15870</name>
</gene>
<dbReference type="RefSeq" id="WP_213351693.1">
    <property type="nucleotide sequence ID" value="NZ_JAHBGB010000006.1"/>
</dbReference>
<keyword evidence="2" id="KW-0328">Glycosyltransferase</keyword>
<dbReference type="EMBL" id="JBHUHD010000001">
    <property type="protein sequence ID" value="MFD2141887.1"/>
    <property type="molecule type" value="Genomic_DNA"/>
</dbReference>
<accession>A0ABW4Z074</accession>
<organism evidence="2 3">
    <name type="scientific">Ancylobacter oerskovii</name>
    <dbReference type="NCBI Taxonomy" id="459519"/>
    <lineage>
        <taxon>Bacteria</taxon>
        <taxon>Pseudomonadati</taxon>
        <taxon>Pseudomonadota</taxon>
        <taxon>Alphaproteobacteria</taxon>
        <taxon>Hyphomicrobiales</taxon>
        <taxon>Xanthobacteraceae</taxon>
        <taxon>Ancylobacter</taxon>
    </lineage>
</organism>
<dbReference type="CDD" id="cd00761">
    <property type="entry name" value="Glyco_tranf_GTA_type"/>
    <property type="match status" value="1"/>
</dbReference>
<feature type="domain" description="Glycosyltransferase 2-like" evidence="1">
    <location>
        <begin position="5"/>
        <end position="111"/>
    </location>
</feature>
<dbReference type="GO" id="GO:0016757">
    <property type="term" value="F:glycosyltransferase activity"/>
    <property type="evidence" value="ECO:0007669"/>
    <property type="project" value="UniProtKB-KW"/>
</dbReference>
<dbReference type="InterPro" id="IPR001173">
    <property type="entry name" value="Glyco_trans_2-like"/>
</dbReference>
<evidence type="ECO:0000313" key="3">
    <source>
        <dbReference type="Proteomes" id="UP001597299"/>
    </source>
</evidence>
<reference evidence="3" key="1">
    <citation type="journal article" date="2019" name="Int. J. Syst. Evol. Microbiol.">
        <title>The Global Catalogue of Microorganisms (GCM) 10K type strain sequencing project: providing services to taxonomists for standard genome sequencing and annotation.</title>
        <authorList>
            <consortium name="The Broad Institute Genomics Platform"/>
            <consortium name="The Broad Institute Genome Sequencing Center for Infectious Disease"/>
            <person name="Wu L."/>
            <person name="Ma J."/>
        </authorList>
    </citation>
    <scope>NUCLEOTIDE SEQUENCE [LARGE SCALE GENOMIC DNA]</scope>
    <source>
        <strain evidence="3">CCM 7435</strain>
    </source>
</reference>
<dbReference type="EC" id="2.4.-.-" evidence="2"/>
<evidence type="ECO:0000313" key="2">
    <source>
        <dbReference type="EMBL" id="MFD2141887.1"/>
    </source>
</evidence>
<proteinExistence type="predicted"/>
<comment type="caution">
    <text evidence="2">The sequence shown here is derived from an EMBL/GenBank/DDBJ whole genome shotgun (WGS) entry which is preliminary data.</text>
</comment>
<dbReference type="Pfam" id="PF00535">
    <property type="entry name" value="Glycos_transf_2"/>
    <property type="match status" value="1"/>
</dbReference>